<accession>A0ABR5F4B4</accession>
<gene>
    <name evidence="2" type="ORF">FrCorBMG51_11075</name>
</gene>
<protein>
    <recommendedName>
        <fullName evidence="4">Small integral membrane protein</fullName>
    </recommendedName>
</protein>
<feature type="transmembrane region" description="Helical" evidence="1">
    <location>
        <begin position="12"/>
        <end position="38"/>
    </location>
</feature>
<evidence type="ECO:0000256" key="1">
    <source>
        <dbReference type="SAM" id="Phobius"/>
    </source>
</evidence>
<evidence type="ECO:0008006" key="4">
    <source>
        <dbReference type="Google" id="ProtNLM"/>
    </source>
</evidence>
<comment type="caution">
    <text evidence="2">The sequence shown here is derived from an EMBL/GenBank/DDBJ whole genome shotgun (WGS) entry which is preliminary data.</text>
</comment>
<organism evidence="2 3">
    <name type="scientific">Protofrankia coriariae</name>
    <dbReference type="NCBI Taxonomy" id="1562887"/>
    <lineage>
        <taxon>Bacteria</taxon>
        <taxon>Bacillati</taxon>
        <taxon>Actinomycetota</taxon>
        <taxon>Actinomycetes</taxon>
        <taxon>Frankiales</taxon>
        <taxon>Frankiaceae</taxon>
        <taxon>Protofrankia</taxon>
    </lineage>
</organism>
<evidence type="ECO:0000313" key="3">
    <source>
        <dbReference type="Proteomes" id="UP000035425"/>
    </source>
</evidence>
<keyword evidence="1" id="KW-0812">Transmembrane</keyword>
<keyword evidence="3" id="KW-1185">Reference proteome</keyword>
<reference evidence="2 3" key="1">
    <citation type="submission" date="2014-12" db="EMBL/GenBank/DDBJ databases">
        <title>Frankia sp. BMG5.1 draft genome.</title>
        <authorList>
            <person name="Gtari M."/>
            <person name="Ghodhbane-Gtari F."/>
            <person name="Nouioui I."/>
            <person name="Ktari A."/>
            <person name="Hezbri K."/>
            <person name="Mimouni W."/>
            <person name="Sbissi I."/>
            <person name="Ayari A."/>
            <person name="Yamanaka T."/>
            <person name="Normand P."/>
            <person name="Tisa L.S."/>
            <person name="Boudabous A."/>
        </authorList>
    </citation>
    <scope>NUCLEOTIDE SEQUENCE [LARGE SCALE GENOMIC DNA]</scope>
    <source>
        <strain evidence="2 3">BMG5.1</strain>
    </source>
</reference>
<dbReference type="EMBL" id="JWIO01000014">
    <property type="protein sequence ID" value="KLL11571.1"/>
    <property type="molecule type" value="Genomic_DNA"/>
</dbReference>
<proteinExistence type="predicted"/>
<keyword evidence="1" id="KW-1133">Transmembrane helix</keyword>
<sequence>MDWWDSLVAVGIGGLGVGLGLLAPWLGISVTSLLLIVVGVRGALVQERADLTSELIRTRGGGG</sequence>
<evidence type="ECO:0000313" key="2">
    <source>
        <dbReference type="EMBL" id="KLL11571.1"/>
    </source>
</evidence>
<name>A0ABR5F4B4_9ACTN</name>
<dbReference type="RefSeq" id="WP_047222931.1">
    <property type="nucleotide sequence ID" value="NZ_JWIO01000014.1"/>
</dbReference>
<dbReference type="Proteomes" id="UP000035425">
    <property type="component" value="Unassembled WGS sequence"/>
</dbReference>
<keyword evidence="1" id="KW-0472">Membrane</keyword>